<dbReference type="AlphaFoldDB" id="A9V5H1"/>
<evidence type="ECO:0000259" key="4">
    <source>
        <dbReference type="PROSITE" id="PS50067"/>
    </source>
</evidence>
<dbReference type="SMART" id="SM00129">
    <property type="entry name" value="KISc"/>
    <property type="match status" value="1"/>
</dbReference>
<dbReference type="InParanoid" id="A9V5H1"/>
<feature type="region of interest" description="Disordered" evidence="3">
    <location>
        <begin position="198"/>
        <end position="276"/>
    </location>
</feature>
<dbReference type="Gene3D" id="3.40.850.10">
    <property type="entry name" value="Kinesin motor domain"/>
    <property type="match status" value="2"/>
</dbReference>
<dbReference type="GO" id="GO:0005524">
    <property type="term" value="F:ATP binding"/>
    <property type="evidence" value="ECO:0007669"/>
    <property type="project" value="InterPro"/>
</dbReference>
<dbReference type="PROSITE" id="PS50067">
    <property type="entry name" value="KINESIN_MOTOR_2"/>
    <property type="match status" value="2"/>
</dbReference>
<gene>
    <name evidence="5" type="ORF">MONBRDRAFT_38064</name>
</gene>
<dbReference type="GO" id="GO:0016887">
    <property type="term" value="F:ATP hydrolysis activity"/>
    <property type="evidence" value="ECO:0000318"/>
    <property type="project" value="GO_Central"/>
</dbReference>
<dbReference type="RefSeq" id="XP_001747895.1">
    <property type="nucleotide sequence ID" value="XM_001747843.1"/>
</dbReference>
<feature type="domain" description="Kinesin motor" evidence="4">
    <location>
        <begin position="281"/>
        <end position="350"/>
    </location>
</feature>
<dbReference type="InterPro" id="IPR027417">
    <property type="entry name" value="P-loop_NTPase"/>
</dbReference>
<dbReference type="InterPro" id="IPR027640">
    <property type="entry name" value="Kinesin-like_fam"/>
</dbReference>
<dbReference type="OMA" id="ERWVNKT"/>
<dbReference type="GO" id="GO:0003777">
    <property type="term" value="F:microtubule motor activity"/>
    <property type="evidence" value="ECO:0000318"/>
    <property type="project" value="GO_Central"/>
</dbReference>
<feature type="region of interest" description="Disordered" evidence="3">
    <location>
        <begin position="137"/>
        <end position="166"/>
    </location>
</feature>
<comment type="similarity">
    <text evidence="1">Belongs to the TRAFAC class myosin-kinesin ATPase superfamily. Kinesin family.</text>
</comment>
<accession>A9V5H1</accession>
<dbReference type="GO" id="GO:0005874">
    <property type="term" value="C:microtubule"/>
    <property type="evidence" value="ECO:0000318"/>
    <property type="project" value="GO_Central"/>
</dbReference>
<evidence type="ECO:0000256" key="2">
    <source>
        <dbReference type="SAM" id="Coils"/>
    </source>
</evidence>
<feature type="coiled-coil region" evidence="2">
    <location>
        <begin position="530"/>
        <end position="557"/>
    </location>
</feature>
<dbReference type="GeneID" id="5893120"/>
<organism evidence="5 6">
    <name type="scientific">Monosiga brevicollis</name>
    <name type="common">Choanoflagellate</name>
    <dbReference type="NCBI Taxonomy" id="81824"/>
    <lineage>
        <taxon>Eukaryota</taxon>
        <taxon>Choanoflagellata</taxon>
        <taxon>Craspedida</taxon>
        <taxon>Salpingoecidae</taxon>
        <taxon>Monosiga</taxon>
    </lineage>
</organism>
<proteinExistence type="inferred from homology"/>
<dbReference type="KEGG" id="mbr:MONBRDRAFT_38064"/>
<dbReference type="GO" id="GO:0008017">
    <property type="term" value="F:microtubule binding"/>
    <property type="evidence" value="ECO:0000318"/>
    <property type="project" value="GO_Central"/>
</dbReference>
<dbReference type="PRINTS" id="PR00380">
    <property type="entry name" value="KINESINHEAVY"/>
</dbReference>
<dbReference type="GO" id="GO:0007018">
    <property type="term" value="P:microtubule-based movement"/>
    <property type="evidence" value="ECO:0000318"/>
    <property type="project" value="GO_Central"/>
</dbReference>
<comment type="caution">
    <text evidence="1">Lacks conserved residue(s) required for the propagation of feature annotation.</text>
</comment>
<feature type="domain" description="Kinesin motor" evidence="4">
    <location>
        <begin position="362"/>
        <end position="521"/>
    </location>
</feature>
<keyword evidence="2" id="KW-0175">Coiled coil</keyword>
<evidence type="ECO:0000313" key="6">
    <source>
        <dbReference type="Proteomes" id="UP000001357"/>
    </source>
</evidence>
<evidence type="ECO:0000256" key="3">
    <source>
        <dbReference type="SAM" id="MobiDB-lite"/>
    </source>
</evidence>
<dbReference type="InterPro" id="IPR036961">
    <property type="entry name" value="Kinesin_motor_dom_sf"/>
</dbReference>
<reference evidence="5 6" key="1">
    <citation type="journal article" date="2008" name="Nature">
        <title>The genome of the choanoflagellate Monosiga brevicollis and the origin of metazoans.</title>
        <authorList>
            <consortium name="JGI Sequencing"/>
            <person name="King N."/>
            <person name="Westbrook M.J."/>
            <person name="Young S.L."/>
            <person name="Kuo A."/>
            <person name="Abedin M."/>
            <person name="Chapman J."/>
            <person name="Fairclough S."/>
            <person name="Hellsten U."/>
            <person name="Isogai Y."/>
            <person name="Letunic I."/>
            <person name="Marr M."/>
            <person name="Pincus D."/>
            <person name="Putnam N."/>
            <person name="Rokas A."/>
            <person name="Wright K.J."/>
            <person name="Zuzow R."/>
            <person name="Dirks W."/>
            <person name="Good M."/>
            <person name="Goodstein D."/>
            <person name="Lemons D."/>
            <person name="Li W."/>
            <person name="Lyons J.B."/>
            <person name="Morris A."/>
            <person name="Nichols S."/>
            <person name="Richter D.J."/>
            <person name="Salamov A."/>
            <person name="Bork P."/>
            <person name="Lim W.A."/>
            <person name="Manning G."/>
            <person name="Miller W.T."/>
            <person name="McGinnis W."/>
            <person name="Shapiro H."/>
            <person name="Tjian R."/>
            <person name="Grigoriev I.V."/>
            <person name="Rokhsar D."/>
        </authorList>
    </citation>
    <scope>NUCLEOTIDE SEQUENCE [LARGE SCALE GENOMIC DNA]</scope>
    <source>
        <strain evidence="6">MX1 / ATCC 50154</strain>
    </source>
</reference>
<dbReference type="EMBL" id="CH991560">
    <property type="protein sequence ID" value="EDQ87282.1"/>
    <property type="molecule type" value="Genomic_DNA"/>
</dbReference>
<evidence type="ECO:0000256" key="1">
    <source>
        <dbReference type="PROSITE-ProRule" id="PRU00283"/>
    </source>
</evidence>
<sequence>MATASLDILPDEALLHILLHAQWVDCIAFAEASPRIKTLWDSSSGYAMRCQKLERDGVYISKFLHQDHTPKQTFEAAWPLRRRWHAIRGDGEDNEDDVVIDNNVDNDDLNPDSASLEAGNTAKFRIRVAARFRPLLHHQQGDDASNVTAGSGAEDDENQPAHDERVIVPLHQRLRLIRKHLNCDRATAQRTLWGAQHDPWSNAFVPNPEDTDTTTASQPAAREPLAERQSPSEPKDAAVSTDNKTGMKSSVVPPTNNVTTSADRALDAEPGDEHSRLPTKIRTGVLAVRPEHRDLLICAMGAGLRRFRFDTVFDDKSTQDALYTQVGAPVVSEFLNGISGTVFAFGQTGSVGAWHGVAARAVLEDQLSVPVHNAQDMQQQLLAAERNKRRAATAMNQRSSRAHTLTYLTLVQRFNNRRVRSLLCLADLGGSEQLKKSRATGQQLQEAVQINMGLLALKECIDALKRRRSHIPYMSSRLTSLLQPALMGNSTVTVVITGSLEQRHTSETLNALRFGDVCSRIEGDELEVESDFADDALEALDTEIKHLEERIRTEERWVNKTVVRQDADGEEVFVTSVLEGAEELRERYEQLLATRHDLIGV</sequence>
<dbReference type="Proteomes" id="UP000001357">
    <property type="component" value="Unassembled WGS sequence"/>
</dbReference>
<evidence type="ECO:0000313" key="5">
    <source>
        <dbReference type="EMBL" id="EDQ87282.1"/>
    </source>
</evidence>
<dbReference type="eggNOG" id="KOG0239">
    <property type="taxonomic scope" value="Eukaryota"/>
</dbReference>
<dbReference type="PANTHER" id="PTHR24115">
    <property type="entry name" value="KINESIN-RELATED"/>
    <property type="match status" value="1"/>
</dbReference>
<protein>
    <recommendedName>
        <fullName evidence="4">Kinesin motor domain-containing protein</fullName>
    </recommendedName>
</protein>
<dbReference type="Pfam" id="PF00225">
    <property type="entry name" value="Kinesin"/>
    <property type="match status" value="2"/>
</dbReference>
<keyword evidence="6" id="KW-1185">Reference proteome</keyword>
<dbReference type="GO" id="GO:0005737">
    <property type="term" value="C:cytoplasm"/>
    <property type="evidence" value="ECO:0000318"/>
    <property type="project" value="GO_Central"/>
</dbReference>
<name>A9V5H1_MONBE</name>
<dbReference type="GO" id="GO:0005871">
    <property type="term" value="C:kinesin complex"/>
    <property type="evidence" value="ECO:0000318"/>
    <property type="project" value="GO_Central"/>
</dbReference>
<dbReference type="SUPFAM" id="SSF52540">
    <property type="entry name" value="P-loop containing nucleoside triphosphate hydrolases"/>
    <property type="match status" value="1"/>
</dbReference>
<feature type="compositionally biased region" description="Basic and acidic residues" evidence="3">
    <location>
        <begin position="264"/>
        <end position="276"/>
    </location>
</feature>
<dbReference type="PANTHER" id="PTHR24115:SF545">
    <property type="entry name" value="KINESIN-LIKE PROTEIN KIP2"/>
    <property type="match status" value="1"/>
</dbReference>
<dbReference type="STRING" id="81824.A9V5H1"/>
<feature type="compositionally biased region" description="Polar residues" evidence="3">
    <location>
        <begin position="240"/>
        <end position="262"/>
    </location>
</feature>
<dbReference type="InterPro" id="IPR001752">
    <property type="entry name" value="Kinesin_motor_dom"/>
</dbReference>